<keyword evidence="2" id="KW-0472">Membrane</keyword>
<dbReference type="EMBL" id="HG793130">
    <property type="protein sequence ID" value="CDK29392.1"/>
    <property type="molecule type" value="Genomic_DNA"/>
</dbReference>
<keyword evidence="2" id="KW-0812">Transmembrane</keyword>
<dbReference type="Gene3D" id="1.10.287.110">
    <property type="entry name" value="DnaJ domain"/>
    <property type="match status" value="1"/>
</dbReference>
<name>W6MUM0_9ASCO</name>
<dbReference type="GO" id="GO:0051787">
    <property type="term" value="F:misfolded protein binding"/>
    <property type="evidence" value="ECO:0007669"/>
    <property type="project" value="TreeGrafter"/>
</dbReference>
<evidence type="ECO:0000313" key="5">
    <source>
        <dbReference type="Proteomes" id="UP000019384"/>
    </source>
</evidence>
<keyword evidence="5" id="KW-1185">Reference proteome</keyword>
<proteinExistence type="predicted"/>
<dbReference type="AlphaFoldDB" id="W6MUM0"/>
<dbReference type="GO" id="GO:0051087">
    <property type="term" value="F:protein-folding chaperone binding"/>
    <property type="evidence" value="ECO:0007669"/>
    <property type="project" value="TreeGrafter"/>
</dbReference>
<dbReference type="InterPro" id="IPR001623">
    <property type="entry name" value="DnaJ_domain"/>
</dbReference>
<dbReference type="PANTHER" id="PTHR44360:SF1">
    <property type="entry name" value="DNAJ HOMOLOG SUBFAMILY B MEMBER 9"/>
    <property type="match status" value="1"/>
</dbReference>
<dbReference type="OrthoDB" id="445556at2759"/>
<dbReference type="GO" id="GO:0036503">
    <property type="term" value="P:ERAD pathway"/>
    <property type="evidence" value="ECO:0007669"/>
    <property type="project" value="TreeGrafter"/>
</dbReference>
<dbReference type="HOGENOM" id="CLU_1026985_0_0_1"/>
<protein>
    <recommendedName>
        <fullName evidence="3">J domain-containing protein</fullName>
    </recommendedName>
</protein>
<evidence type="ECO:0000259" key="3">
    <source>
        <dbReference type="PROSITE" id="PS50076"/>
    </source>
</evidence>
<gene>
    <name evidence="4" type="ORF">KUCA_T00005380001</name>
</gene>
<evidence type="ECO:0000256" key="2">
    <source>
        <dbReference type="SAM" id="Phobius"/>
    </source>
</evidence>
<feature type="domain" description="J" evidence="3">
    <location>
        <begin position="37"/>
        <end position="111"/>
    </location>
</feature>
<dbReference type="InterPro" id="IPR051948">
    <property type="entry name" value="Hsp70_co-chaperone_J-domain"/>
</dbReference>
<dbReference type="SMART" id="SM00271">
    <property type="entry name" value="DnaJ"/>
    <property type="match status" value="1"/>
</dbReference>
<keyword evidence="1" id="KW-0143">Chaperone</keyword>
<dbReference type="SUPFAM" id="SSF46565">
    <property type="entry name" value="Chaperone J-domain"/>
    <property type="match status" value="1"/>
</dbReference>
<accession>W6MUM0</accession>
<reference evidence="4" key="1">
    <citation type="submission" date="2013-12" db="EMBL/GenBank/DDBJ databases">
        <authorList>
            <person name="Genoscope - CEA"/>
        </authorList>
    </citation>
    <scope>NUCLEOTIDE SEQUENCE</scope>
    <source>
        <strain evidence="4">CBS 1993</strain>
    </source>
</reference>
<dbReference type="PANTHER" id="PTHR44360">
    <property type="entry name" value="DNAJ HOMOLOG SUBFAMILY B MEMBER 9"/>
    <property type="match status" value="1"/>
</dbReference>
<dbReference type="GO" id="GO:0005783">
    <property type="term" value="C:endoplasmic reticulum"/>
    <property type="evidence" value="ECO:0007669"/>
    <property type="project" value="TreeGrafter"/>
</dbReference>
<keyword evidence="2" id="KW-1133">Transmembrane helix</keyword>
<reference evidence="4" key="2">
    <citation type="submission" date="2014-02" db="EMBL/GenBank/DDBJ databases">
        <title>Complete DNA sequence of /Kuraishia capsulata/ illustrates novel genomic features among budding yeasts (/Saccharomycotina/).</title>
        <authorList>
            <person name="Morales L."/>
            <person name="Noel B."/>
            <person name="Porcel B."/>
            <person name="Marcet-Houben M."/>
            <person name="Hullo M-F."/>
            <person name="Sacerdot C."/>
            <person name="Tekaia F."/>
            <person name="Leh-Louis V."/>
            <person name="Despons L."/>
            <person name="Khanna V."/>
            <person name="Aury J-M."/>
            <person name="Barbe V."/>
            <person name="Couloux A."/>
            <person name="Labadie K."/>
            <person name="Pelletier E."/>
            <person name="Souciet J-L."/>
            <person name="Boekhout T."/>
            <person name="Gabaldon T."/>
            <person name="Wincker P."/>
            <person name="Dujon B."/>
        </authorList>
    </citation>
    <scope>NUCLEOTIDE SEQUENCE</scope>
    <source>
        <strain evidence="4">CBS 1993</strain>
    </source>
</reference>
<dbReference type="Pfam" id="PF00226">
    <property type="entry name" value="DnaJ"/>
    <property type="match status" value="1"/>
</dbReference>
<organism evidence="4 5">
    <name type="scientific">Kuraishia capsulata CBS 1993</name>
    <dbReference type="NCBI Taxonomy" id="1382522"/>
    <lineage>
        <taxon>Eukaryota</taxon>
        <taxon>Fungi</taxon>
        <taxon>Dikarya</taxon>
        <taxon>Ascomycota</taxon>
        <taxon>Saccharomycotina</taxon>
        <taxon>Pichiomycetes</taxon>
        <taxon>Pichiales</taxon>
        <taxon>Pichiaceae</taxon>
        <taxon>Kuraishia</taxon>
    </lineage>
</organism>
<dbReference type="PRINTS" id="PR00625">
    <property type="entry name" value="JDOMAIN"/>
</dbReference>
<dbReference type="CDD" id="cd06257">
    <property type="entry name" value="DnaJ"/>
    <property type="match status" value="1"/>
</dbReference>
<feature type="transmembrane region" description="Helical" evidence="2">
    <location>
        <begin position="176"/>
        <end position="197"/>
    </location>
</feature>
<evidence type="ECO:0000313" key="4">
    <source>
        <dbReference type="EMBL" id="CDK29392.1"/>
    </source>
</evidence>
<dbReference type="PROSITE" id="PS50076">
    <property type="entry name" value="DNAJ_2"/>
    <property type="match status" value="1"/>
</dbReference>
<dbReference type="GeneID" id="34522767"/>
<dbReference type="RefSeq" id="XP_022461379.1">
    <property type="nucleotide sequence ID" value="XM_022600570.1"/>
</dbReference>
<sequence>MLGLRLFSTSCKRLSTAVSDEELSALLSKWPSSSDPSPYEVLALSRTAPVDAKSLKAHFHKFAKLYHPDSSAHEMFVALDAKTRDERFKKALAAYHLLRDPKRRTLYDNHRTGWDHGSSMVRSKPAHSYRPRSHSSFDAGGFRDYRYDFAGNWEDYQNLRNQPGAKEQFEKNRRPILFGVVAFTLVYGALQVTHILYSYPYSHDLLLSGKLNDRSEHDLLEAHNNYGFGLDKLARINRFLWFRHLSTILIGAAPEDMSPAPRYGDGKLGEK</sequence>
<dbReference type="STRING" id="1382522.W6MUM0"/>
<evidence type="ECO:0000256" key="1">
    <source>
        <dbReference type="ARBA" id="ARBA00023186"/>
    </source>
</evidence>
<dbReference type="Proteomes" id="UP000019384">
    <property type="component" value="Unassembled WGS sequence"/>
</dbReference>
<dbReference type="InterPro" id="IPR036869">
    <property type="entry name" value="J_dom_sf"/>
</dbReference>